<reference evidence="2 3" key="1">
    <citation type="submission" date="2020-04" db="EMBL/GenBank/DDBJ databases">
        <authorList>
            <person name="Alioto T."/>
            <person name="Alioto T."/>
            <person name="Gomez Garrido J."/>
        </authorList>
    </citation>
    <scope>NUCLEOTIDE SEQUENCE [LARGE SCALE GENOMIC DNA]</scope>
</reference>
<dbReference type="EMBL" id="CADEPI010000026">
    <property type="protein sequence ID" value="CAB3366722.1"/>
    <property type="molecule type" value="Genomic_DNA"/>
</dbReference>
<accession>A0A8S1C7A0</accession>
<evidence type="ECO:0000256" key="1">
    <source>
        <dbReference type="SAM" id="SignalP"/>
    </source>
</evidence>
<comment type="caution">
    <text evidence="2">The sequence shown here is derived from an EMBL/GenBank/DDBJ whole genome shotgun (WGS) entry which is preliminary data.</text>
</comment>
<dbReference type="PROSITE" id="PS51257">
    <property type="entry name" value="PROKAR_LIPOPROTEIN"/>
    <property type="match status" value="1"/>
</dbReference>
<evidence type="ECO:0000313" key="3">
    <source>
        <dbReference type="Proteomes" id="UP000494165"/>
    </source>
</evidence>
<organism evidence="2 3">
    <name type="scientific">Cloeon dipterum</name>
    <dbReference type="NCBI Taxonomy" id="197152"/>
    <lineage>
        <taxon>Eukaryota</taxon>
        <taxon>Metazoa</taxon>
        <taxon>Ecdysozoa</taxon>
        <taxon>Arthropoda</taxon>
        <taxon>Hexapoda</taxon>
        <taxon>Insecta</taxon>
        <taxon>Pterygota</taxon>
        <taxon>Palaeoptera</taxon>
        <taxon>Ephemeroptera</taxon>
        <taxon>Pisciforma</taxon>
        <taxon>Baetidae</taxon>
        <taxon>Cloeon</taxon>
    </lineage>
</organism>
<name>A0A8S1C7A0_9INSE</name>
<keyword evidence="1" id="KW-0732">Signal</keyword>
<gene>
    <name evidence="2" type="ORF">CLODIP_2_CD15949</name>
</gene>
<evidence type="ECO:0000313" key="2">
    <source>
        <dbReference type="EMBL" id="CAB3366722.1"/>
    </source>
</evidence>
<protein>
    <submittedName>
        <fullName evidence="2">Uncharacterized protein</fullName>
    </submittedName>
</protein>
<dbReference type="AlphaFoldDB" id="A0A8S1C7A0"/>
<feature type="signal peptide" evidence="1">
    <location>
        <begin position="1"/>
        <end position="18"/>
    </location>
</feature>
<keyword evidence="3" id="KW-1185">Reference proteome</keyword>
<sequence length="249" mass="27687">MRLTVAMILCLTVAACSAKPDKSSLHTLEEDVNQAIYLSTKTSYDIDILSARISMLELELEFTAKELFLDIQTLLRQLLFSEDAERVIAEMDKTASTIVANVLRLNEAIGKVRTALTAVQDNLATTNYGALSSSQLLLESYVDSFNLAYDLGKENIILGTNNLVLLLQRELEGITDPLVEAIERMAEEIQTILLTEQGYLDNARLSFDQNKDALLSILASIIAQNPNYEVADKNPRFPAMKLRSALKQK</sequence>
<feature type="chain" id="PRO_5035751328" evidence="1">
    <location>
        <begin position="19"/>
        <end position="249"/>
    </location>
</feature>
<proteinExistence type="predicted"/>
<dbReference type="Proteomes" id="UP000494165">
    <property type="component" value="Unassembled WGS sequence"/>
</dbReference>